<dbReference type="GO" id="GO:0008800">
    <property type="term" value="F:beta-lactamase activity"/>
    <property type="evidence" value="ECO:0007669"/>
    <property type="project" value="UniProtKB-EC"/>
</dbReference>
<comment type="similarity">
    <text evidence="2 6">Belongs to the class-A beta-lactamase family.</text>
</comment>
<name>A0ABV6IRJ5_9PROT</name>
<feature type="chain" id="PRO_5045769414" description="Beta-lactamase" evidence="7">
    <location>
        <begin position="22"/>
        <end position="304"/>
    </location>
</feature>
<dbReference type="SUPFAM" id="SSF56601">
    <property type="entry name" value="beta-lactamase/transpeptidase-like"/>
    <property type="match status" value="1"/>
</dbReference>
<dbReference type="PROSITE" id="PS00146">
    <property type="entry name" value="BETA_LACTAMASE_A"/>
    <property type="match status" value="1"/>
</dbReference>
<dbReference type="RefSeq" id="WP_377050477.1">
    <property type="nucleotide sequence ID" value="NZ_JBHLVZ010000025.1"/>
</dbReference>
<dbReference type="Pfam" id="PF13354">
    <property type="entry name" value="Beta-lactamase2"/>
    <property type="match status" value="1"/>
</dbReference>
<comment type="caution">
    <text evidence="9">The sequence shown here is derived from an EMBL/GenBank/DDBJ whole genome shotgun (WGS) entry which is preliminary data.</text>
</comment>
<evidence type="ECO:0000256" key="2">
    <source>
        <dbReference type="ARBA" id="ARBA00009009"/>
    </source>
</evidence>
<feature type="signal peptide" evidence="7">
    <location>
        <begin position="1"/>
        <end position="21"/>
    </location>
</feature>
<dbReference type="InterPro" id="IPR023650">
    <property type="entry name" value="Beta-lactam_class-A_AS"/>
</dbReference>
<evidence type="ECO:0000256" key="5">
    <source>
        <dbReference type="ARBA" id="ARBA00023251"/>
    </source>
</evidence>
<dbReference type="InterPro" id="IPR000871">
    <property type="entry name" value="Beta-lactam_class-A"/>
</dbReference>
<proteinExistence type="inferred from homology"/>
<evidence type="ECO:0000256" key="1">
    <source>
        <dbReference type="ARBA" id="ARBA00001526"/>
    </source>
</evidence>
<feature type="domain" description="Beta-lactamase class A catalytic" evidence="8">
    <location>
        <begin position="62"/>
        <end position="279"/>
    </location>
</feature>
<dbReference type="PANTHER" id="PTHR35333">
    <property type="entry name" value="BETA-LACTAMASE"/>
    <property type="match status" value="1"/>
</dbReference>
<evidence type="ECO:0000256" key="7">
    <source>
        <dbReference type="SAM" id="SignalP"/>
    </source>
</evidence>
<accession>A0ABV6IRJ5</accession>
<keyword evidence="10" id="KW-1185">Reference proteome</keyword>
<organism evidence="9 10">
    <name type="scientific">Muricoccus vinaceus</name>
    <dbReference type="NCBI Taxonomy" id="424704"/>
    <lineage>
        <taxon>Bacteria</taxon>
        <taxon>Pseudomonadati</taxon>
        <taxon>Pseudomonadota</taxon>
        <taxon>Alphaproteobacteria</taxon>
        <taxon>Acetobacterales</taxon>
        <taxon>Roseomonadaceae</taxon>
        <taxon>Muricoccus</taxon>
    </lineage>
</organism>
<evidence type="ECO:0000256" key="6">
    <source>
        <dbReference type="RuleBase" id="RU361140"/>
    </source>
</evidence>
<dbReference type="InterPro" id="IPR045155">
    <property type="entry name" value="Beta-lactam_cat"/>
</dbReference>
<keyword evidence="4 6" id="KW-0378">Hydrolase</keyword>
<evidence type="ECO:0000256" key="3">
    <source>
        <dbReference type="ARBA" id="ARBA00012865"/>
    </source>
</evidence>
<dbReference type="Proteomes" id="UP001589789">
    <property type="component" value="Unassembled WGS sequence"/>
</dbReference>
<dbReference type="EMBL" id="JBHLVZ010000025">
    <property type="protein sequence ID" value="MFC0386220.1"/>
    <property type="molecule type" value="Genomic_DNA"/>
</dbReference>
<comment type="catalytic activity">
    <reaction evidence="1 6">
        <text>a beta-lactam + H2O = a substituted beta-amino acid</text>
        <dbReference type="Rhea" id="RHEA:20401"/>
        <dbReference type="ChEBI" id="CHEBI:15377"/>
        <dbReference type="ChEBI" id="CHEBI:35627"/>
        <dbReference type="ChEBI" id="CHEBI:140347"/>
        <dbReference type="EC" id="3.5.2.6"/>
    </reaction>
</comment>
<sequence>MLGRRGLLGALALGDAVPALAQGALPAEAGEPEIAFSPGGRFGDGFMAALREAERAGGGRLGVAVLDTATRAWASWRGAERFPLASTFKFVLAGAVLREVDEGREDLERRVPIAAADLLDYAPVTEKRVGPEGMRVGELLEAVMVWSDNAAANLLLPLVGGPQGLTERAQDWGDAAFRLDRQEPALGEGRPGDPRDTTTPAFMLVSLERLLVGNLLSAPLREVLNAWMIGSRTGDSKIRAGLPPGWICGDRSGAAGFGTSNDVAAIWPPGGRPVLVAAYLTESAAPAGVRDAALAAVGRAVAAS</sequence>
<dbReference type="PANTHER" id="PTHR35333:SF3">
    <property type="entry name" value="BETA-LACTAMASE-TYPE TRANSPEPTIDASE FOLD CONTAINING PROTEIN"/>
    <property type="match status" value="1"/>
</dbReference>
<protein>
    <recommendedName>
        <fullName evidence="3 6">Beta-lactamase</fullName>
        <ecNumber evidence="3 6">3.5.2.6</ecNumber>
    </recommendedName>
</protein>
<dbReference type="NCBIfam" id="NF033103">
    <property type="entry name" value="bla_class_A"/>
    <property type="match status" value="1"/>
</dbReference>
<dbReference type="PRINTS" id="PR00118">
    <property type="entry name" value="BLACTAMASEA"/>
</dbReference>
<dbReference type="InterPro" id="IPR006311">
    <property type="entry name" value="TAT_signal"/>
</dbReference>
<keyword evidence="5 6" id="KW-0046">Antibiotic resistance</keyword>
<keyword evidence="7" id="KW-0732">Signal</keyword>
<dbReference type="InterPro" id="IPR012338">
    <property type="entry name" value="Beta-lactam/transpept-like"/>
</dbReference>
<gene>
    <name evidence="9" type="primary">bla</name>
    <name evidence="9" type="ORF">ACFFIC_11785</name>
</gene>
<evidence type="ECO:0000259" key="8">
    <source>
        <dbReference type="Pfam" id="PF13354"/>
    </source>
</evidence>
<evidence type="ECO:0000313" key="9">
    <source>
        <dbReference type="EMBL" id="MFC0386220.1"/>
    </source>
</evidence>
<dbReference type="Gene3D" id="3.40.710.10">
    <property type="entry name" value="DD-peptidase/beta-lactamase superfamily"/>
    <property type="match status" value="1"/>
</dbReference>
<dbReference type="PROSITE" id="PS51318">
    <property type="entry name" value="TAT"/>
    <property type="match status" value="1"/>
</dbReference>
<reference evidence="9 10" key="1">
    <citation type="submission" date="2024-09" db="EMBL/GenBank/DDBJ databases">
        <authorList>
            <person name="Sun Q."/>
            <person name="Mori K."/>
        </authorList>
    </citation>
    <scope>NUCLEOTIDE SEQUENCE [LARGE SCALE GENOMIC DNA]</scope>
    <source>
        <strain evidence="9 10">CCM 7468</strain>
    </source>
</reference>
<evidence type="ECO:0000313" key="10">
    <source>
        <dbReference type="Proteomes" id="UP001589789"/>
    </source>
</evidence>
<dbReference type="EC" id="3.5.2.6" evidence="3 6"/>
<evidence type="ECO:0000256" key="4">
    <source>
        <dbReference type="ARBA" id="ARBA00022801"/>
    </source>
</evidence>